<feature type="domain" description="PDZ" evidence="3">
    <location>
        <begin position="94"/>
        <end position="161"/>
    </location>
</feature>
<dbReference type="GO" id="GO:0008236">
    <property type="term" value="F:serine-type peptidase activity"/>
    <property type="evidence" value="ECO:0007669"/>
    <property type="project" value="InterPro"/>
</dbReference>
<feature type="transmembrane region" description="Helical" evidence="2">
    <location>
        <begin position="12"/>
        <end position="31"/>
    </location>
</feature>
<keyword evidence="2" id="KW-0812">Transmembrane</keyword>
<dbReference type="SMART" id="SM00245">
    <property type="entry name" value="TSPc"/>
    <property type="match status" value="1"/>
</dbReference>
<dbReference type="GO" id="GO:0030288">
    <property type="term" value="C:outer membrane-bounded periplasmic space"/>
    <property type="evidence" value="ECO:0007669"/>
    <property type="project" value="TreeGrafter"/>
</dbReference>
<protein>
    <submittedName>
        <fullName evidence="4">Carboxyl-terminal protease</fullName>
    </submittedName>
</protein>
<dbReference type="PROSITE" id="PS50106">
    <property type="entry name" value="PDZ"/>
    <property type="match status" value="1"/>
</dbReference>
<keyword evidence="4" id="KW-0645">Protease</keyword>
<dbReference type="InterPro" id="IPR005151">
    <property type="entry name" value="Tail-specific_protease"/>
</dbReference>
<dbReference type="InterPro" id="IPR036034">
    <property type="entry name" value="PDZ_sf"/>
</dbReference>
<dbReference type="AlphaFoldDB" id="H5SH86"/>
<feature type="compositionally biased region" description="Acidic residues" evidence="1">
    <location>
        <begin position="380"/>
        <end position="390"/>
    </location>
</feature>
<keyword evidence="4" id="KW-0378">Hydrolase</keyword>
<feature type="compositionally biased region" description="Pro residues" evidence="1">
    <location>
        <begin position="391"/>
        <end position="401"/>
    </location>
</feature>
<sequence length="418" mass="45162">MGVVRMAMKFKVSVLIVSVVVALYVVIGGLLPRSGVIASYNDPYSQLTIFQEVLTRIINDYVDEPDLEKVRVGALRGLAEGLDPYSAYLTPEQVRRLNGGASGGEAESGLVLSKVAGYAYVVSVLKGSPAEIAGLRPGDIIEYIGTRATRDMSLYEARELLVGPRGTEVEVRVFREGRAETFKFQLDRFPRPKPEAKVLERGLGYLKLATLDEGESARIRAELESLIGQGVNRLILDLRGVATGSLAEAVTVANYFIGSGTLAKTIGREGRVLQTFAADPQRQLYRGDLVALIDRSTAGAAEIIAAAILENKRGELVGERTFGAGGEQKLFPLRDGGGLYITVVKYATPSGKPIMGSTSATSGIVPTVEVPRPDRGMIPEELEEREELPPEEPVAHPPAQPPVEDLPLKRAIEILRKK</sequence>
<dbReference type="PANTHER" id="PTHR32060:SF30">
    <property type="entry name" value="CARBOXY-TERMINAL PROCESSING PROTEASE CTPA"/>
    <property type="match status" value="1"/>
</dbReference>
<evidence type="ECO:0000313" key="4">
    <source>
        <dbReference type="EMBL" id="BAL55522.1"/>
    </source>
</evidence>
<dbReference type="Pfam" id="PF17820">
    <property type="entry name" value="PDZ_6"/>
    <property type="match status" value="1"/>
</dbReference>
<dbReference type="SUPFAM" id="SSF52096">
    <property type="entry name" value="ClpP/crotonase"/>
    <property type="match status" value="1"/>
</dbReference>
<dbReference type="GO" id="GO:0004175">
    <property type="term" value="F:endopeptidase activity"/>
    <property type="evidence" value="ECO:0007669"/>
    <property type="project" value="TreeGrafter"/>
</dbReference>
<organism evidence="4">
    <name type="scientific">uncultured Acidobacteriota bacterium</name>
    <dbReference type="NCBI Taxonomy" id="171953"/>
    <lineage>
        <taxon>Bacteria</taxon>
        <taxon>Pseudomonadati</taxon>
        <taxon>Acidobacteriota</taxon>
        <taxon>environmental samples</taxon>
    </lineage>
</organism>
<dbReference type="InterPro" id="IPR029045">
    <property type="entry name" value="ClpP/crotonase-like_dom_sf"/>
</dbReference>
<keyword evidence="2" id="KW-0472">Membrane</keyword>
<evidence type="ECO:0000256" key="1">
    <source>
        <dbReference type="SAM" id="MobiDB-lite"/>
    </source>
</evidence>
<dbReference type="InterPro" id="IPR001478">
    <property type="entry name" value="PDZ"/>
</dbReference>
<reference evidence="4" key="2">
    <citation type="journal article" date="2012" name="PLoS ONE">
        <title>A Deeply Branching Thermophilic Bacterium with an Ancient Acetyl-CoA Pathway Dominates a Subsurface Ecosystem.</title>
        <authorList>
            <person name="Takami H."/>
            <person name="Noguchi H."/>
            <person name="Takaki Y."/>
            <person name="Uchiyama I."/>
            <person name="Toyoda A."/>
            <person name="Nishi S."/>
            <person name="Chee G.-J."/>
            <person name="Arai W."/>
            <person name="Nunoura T."/>
            <person name="Itoh T."/>
            <person name="Hattori M."/>
            <person name="Takai K."/>
        </authorList>
    </citation>
    <scope>NUCLEOTIDE SEQUENCE</scope>
</reference>
<proteinExistence type="predicted"/>
<name>H5SH86_9BACT</name>
<dbReference type="EMBL" id="AP011719">
    <property type="protein sequence ID" value="BAL55522.1"/>
    <property type="molecule type" value="Genomic_DNA"/>
</dbReference>
<dbReference type="SMART" id="SM00228">
    <property type="entry name" value="PDZ"/>
    <property type="match status" value="1"/>
</dbReference>
<accession>H5SH86</accession>
<evidence type="ECO:0000256" key="2">
    <source>
        <dbReference type="SAM" id="Phobius"/>
    </source>
</evidence>
<dbReference type="Gene3D" id="3.30.750.44">
    <property type="match status" value="1"/>
</dbReference>
<dbReference type="PANTHER" id="PTHR32060">
    <property type="entry name" value="TAIL-SPECIFIC PROTEASE"/>
    <property type="match status" value="1"/>
</dbReference>
<dbReference type="Pfam" id="PF03572">
    <property type="entry name" value="Peptidase_S41"/>
    <property type="match status" value="1"/>
</dbReference>
<dbReference type="CDD" id="cd06782">
    <property type="entry name" value="cpPDZ_CPP-like"/>
    <property type="match status" value="1"/>
</dbReference>
<dbReference type="Gene3D" id="3.90.226.10">
    <property type="entry name" value="2-enoyl-CoA Hydratase, Chain A, domain 1"/>
    <property type="match status" value="1"/>
</dbReference>
<dbReference type="SUPFAM" id="SSF50156">
    <property type="entry name" value="PDZ domain-like"/>
    <property type="match status" value="1"/>
</dbReference>
<evidence type="ECO:0000259" key="3">
    <source>
        <dbReference type="PROSITE" id="PS50106"/>
    </source>
</evidence>
<dbReference type="GO" id="GO:0006508">
    <property type="term" value="P:proteolysis"/>
    <property type="evidence" value="ECO:0007669"/>
    <property type="project" value="UniProtKB-KW"/>
</dbReference>
<feature type="region of interest" description="Disordered" evidence="1">
    <location>
        <begin position="370"/>
        <end position="407"/>
    </location>
</feature>
<dbReference type="Gene3D" id="2.30.42.10">
    <property type="match status" value="1"/>
</dbReference>
<dbReference type="InterPro" id="IPR041489">
    <property type="entry name" value="PDZ_6"/>
</dbReference>
<dbReference type="GO" id="GO:0007165">
    <property type="term" value="P:signal transduction"/>
    <property type="evidence" value="ECO:0007669"/>
    <property type="project" value="TreeGrafter"/>
</dbReference>
<reference evidence="4" key="1">
    <citation type="journal article" date="2005" name="Environ. Microbiol.">
        <title>Genetic and functional properties of uncultivated thermophilic crenarchaeotes from a subsurface gold mine as revealed by analysis of genome fragments.</title>
        <authorList>
            <person name="Nunoura T."/>
            <person name="Hirayama H."/>
            <person name="Takami H."/>
            <person name="Oida H."/>
            <person name="Nishi S."/>
            <person name="Shimamura S."/>
            <person name="Suzuki Y."/>
            <person name="Inagaki F."/>
            <person name="Takai K."/>
            <person name="Nealson K.H."/>
            <person name="Horikoshi K."/>
        </authorList>
    </citation>
    <scope>NUCLEOTIDE SEQUENCE</scope>
</reference>
<keyword evidence="2" id="KW-1133">Transmembrane helix</keyword>
<gene>
    <name evidence="4" type="ORF">HGMM_F28D03C29</name>
</gene>